<dbReference type="PANTHER" id="PTHR43364">
    <property type="entry name" value="NADH-SPECIFIC METHYLGLYOXAL REDUCTASE-RELATED"/>
    <property type="match status" value="1"/>
</dbReference>
<dbReference type="Pfam" id="PF00248">
    <property type="entry name" value="Aldo_ket_red"/>
    <property type="match status" value="1"/>
</dbReference>
<reference evidence="3" key="1">
    <citation type="submission" date="2018-09" db="EMBL/GenBank/DDBJ databases">
        <authorList>
            <person name="Zhu H."/>
        </authorList>
    </citation>
    <scope>NUCLEOTIDE SEQUENCE [LARGE SCALE GENOMIC DNA]</scope>
    <source>
        <strain evidence="3">K1S02-23</strain>
    </source>
</reference>
<accession>A0A3A3G6R8</accession>
<protein>
    <submittedName>
        <fullName evidence="2">Aldo/keto reductase</fullName>
    </submittedName>
</protein>
<organism evidence="2 3">
    <name type="scientific">Noviherbaspirillum sedimenti</name>
    <dbReference type="NCBI Taxonomy" id="2320865"/>
    <lineage>
        <taxon>Bacteria</taxon>
        <taxon>Pseudomonadati</taxon>
        <taxon>Pseudomonadota</taxon>
        <taxon>Betaproteobacteria</taxon>
        <taxon>Burkholderiales</taxon>
        <taxon>Oxalobacteraceae</taxon>
        <taxon>Noviherbaspirillum</taxon>
    </lineage>
</organism>
<dbReference type="InterPro" id="IPR050523">
    <property type="entry name" value="AKR_Detox_Biosynth"/>
</dbReference>
<gene>
    <name evidence="2" type="ORF">D3878_18505</name>
</gene>
<comment type="caution">
    <text evidence="2">The sequence shown here is derived from an EMBL/GenBank/DDBJ whole genome shotgun (WGS) entry which is preliminary data.</text>
</comment>
<dbReference type="GO" id="GO:0005829">
    <property type="term" value="C:cytosol"/>
    <property type="evidence" value="ECO:0007669"/>
    <property type="project" value="TreeGrafter"/>
</dbReference>
<dbReference type="OrthoDB" id="5488419at2"/>
<name>A0A3A3G6R8_9BURK</name>
<dbReference type="Proteomes" id="UP000266327">
    <property type="component" value="Unassembled WGS sequence"/>
</dbReference>
<dbReference type="InterPro" id="IPR036812">
    <property type="entry name" value="NAD(P)_OxRdtase_dom_sf"/>
</dbReference>
<dbReference type="SUPFAM" id="SSF51430">
    <property type="entry name" value="NAD(P)-linked oxidoreductase"/>
    <property type="match status" value="1"/>
</dbReference>
<feature type="domain" description="NADP-dependent oxidoreductase" evidence="1">
    <location>
        <begin position="18"/>
        <end position="313"/>
    </location>
</feature>
<evidence type="ECO:0000313" key="2">
    <source>
        <dbReference type="EMBL" id="RJG03335.1"/>
    </source>
</evidence>
<dbReference type="CDD" id="cd19081">
    <property type="entry name" value="AKR_AKR9C1"/>
    <property type="match status" value="1"/>
</dbReference>
<sequence length="320" mass="34545">MNIAERPLGRTGLSTTPLMLGGNVFGWTADRDSSFAVLDAFVAGGGKLIDTADMYSNWIPGLVGGESENMIGEWQASRGCRDKILIATKVGRGTGDVAGLSRRSIFKAIDASLQRLRTDYVDLYFAHLDDVEVALDETLQAFDDLVRAGKVRAVGASHYSAERLLEARSISRAMGLAHYEVLQPRYNLLSRDTFEGPLQQVCIENNIGVVPFYALASGFLTGKHRSEKDLSERQRGAEVAKYINPFGLGVLAALDTVTTQTGASQAQVALAWLMAQPGITAPIASATTPAQIDELMRAMRLQLSAEQLVLLDTASAPARR</sequence>
<evidence type="ECO:0000259" key="1">
    <source>
        <dbReference type="Pfam" id="PF00248"/>
    </source>
</evidence>
<dbReference type="EMBL" id="QYUQ01000002">
    <property type="protein sequence ID" value="RJG03335.1"/>
    <property type="molecule type" value="Genomic_DNA"/>
</dbReference>
<dbReference type="RefSeq" id="WP_119786830.1">
    <property type="nucleotide sequence ID" value="NZ_QYUQ01000002.1"/>
</dbReference>
<dbReference type="Gene3D" id="3.20.20.100">
    <property type="entry name" value="NADP-dependent oxidoreductase domain"/>
    <property type="match status" value="1"/>
</dbReference>
<dbReference type="PRINTS" id="PR00069">
    <property type="entry name" value="ALDKETRDTASE"/>
</dbReference>
<dbReference type="PANTHER" id="PTHR43364:SF6">
    <property type="entry name" value="OXIDOREDUCTASE-RELATED"/>
    <property type="match status" value="1"/>
</dbReference>
<dbReference type="InterPro" id="IPR020471">
    <property type="entry name" value="AKR"/>
</dbReference>
<dbReference type="InterPro" id="IPR023210">
    <property type="entry name" value="NADP_OxRdtase_dom"/>
</dbReference>
<proteinExistence type="predicted"/>
<keyword evidence="3" id="KW-1185">Reference proteome</keyword>
<evidence type="ECO:0000313" key="3">
    <source>
        <dbReference type="Proteomes" id="UP000266327"/>
    </source>
</evidence>
<dbReference type="AlphaFoldDB" id="A0A3A3G6R8"/>
<dbReference type="GO" id="GO:0016491">
    <property type="term" value="F:oxidoreductase activity"/>
    <property type="evidence" value="ECO:0007669"/>
    <property type="project" value="InterPro"/>
</dbReference>